<dbReference type="SUPFAM" id="SSF51971">
    <property type="entry name" value="Nucleotide-binding domain"/>
    <property type="match status" value="2"/>
</dbReference>
<dbReference type="PRINTS" id="PR00419">
    <property type="entry name" value="ADXRDTASE"/>
</dbReference>
<evidence type="ECO:0000256" key="4">
    <source>
        <dbReference type="ARBA" id="ARBA00029440"/>
    </source>
</evidence>
<name>A0A8J6CB81_DIALT</name>
<evidence type="ECO:0000256" key="1">
    <source>
        <dbReference type="ARBA" id="ARBA00022605"/>
    </source>
</evidence>
<dbReference type="InterPro" id="IPR028261">
    <property type="entry name" value="DPD_II"/>
</dbReference>
<dbReference type="GO" id="GO:0016639">
    <property type="term" value="F:oxidoreductase activity, acting on the CH-NH2 group of donors, NAD or NADP as acceptor"/>
    <property type="evidence" value="ECO:0007669"/>
    <property type="project" value="InterPro"/>
</dbReference>
<sequence>MLAQWSRGATPRRAALRVFSTQREAKRRDGTVATLSKTRGFLDYERSAEPYRPPAERLADWGEINLTSPAFEREELKRQTARCMDCGTPFCQTNTGCPIHNIIPEFNSMVFEGRWRDAYDNLRATNNFPEFTGRVCPAPCEGACVAGLIDSPVTIKNVEYAIIDKAFAEGWVLPEPPRARSGKKVAVVGSGPAGLAAADMLNRAGHLVTVYERDEKPGGLLMYGIPNMKLEKDKVQRRLDLLEAEGIRFKCGVEVGVDLPVKELKSQYDALLLTVGSTLPNDLKIPGRELEGVHFAMEFLRKNQYALFTDRQGKLKSHWTGEKIDAKGKNVIVIGGGDTGTDCIGTSLRMHCKSLVNFELFPRPPDSRAPQNPWPAWPRIYRTDYGHEEAAHVQGSDPREYSILSKGFHGKDGKLTSIKTVNIRVESGRLVEIDGSEKEWPCDLVILAMGFKSPEAAIAEQLSLELDGRANFKAKYGEYATSVDGVFAAGDCRRGQSLVVWAINEGREAANKVHSYLSPK</sequence>
<organism evidence="7 8">
    <name type="scientific">Diacronema lutheri</name>
    <name type="common">Unicellular marine alga</name>
    <name type="synonym">Monochrysis lutheri</name>
    <dbReference type="NCBI Taxonomy" id="2081491"/>
    <lineage>
        <taxon>Eukaryota</taxon>
        <taxon>Haptista</taxon>
        <taxon>Haptophyta</taxon>
        <taxon>Pavlovophyceae</taxon>
        <taxon>Pavlovales</taxon>
        <taxon>Pavlovaceae</taxon>
        <taxon>Diacronema</taxon>
    </lineage>
</organism>
<evidence type="ECO:0000256" key="3">
    <source>
        <dbReference type="ARBA" id="ARBA00023164"/>
    </source>
</evidence>
<dbReference type="PANTHER" id="PTHR43100:SF1">
    <property type="entry name" value="GLUTAMATE SYNTHASE [NADPH] SMALL CHAIN"/>
    <property type="match status" value="1"/>
</dbReference>
<evidence type="ECO:0000259" key="5">
    <source>
        <dbReference type="Pfam" id="PF07992"/>
    </source>
</evidence>
<reference evidence="7" key="1">
    <citation type="submission" date="2021-05" db="EMBL/GenBank/DDBJ databases">
        <title>The genome of the haptophyte Pavlova lutheri (Diacronema luteri, Pavlovales) - a model for lipid biosynthesis in eukaryotic algae.</title>
        <authorList>
            <person name="Hulatt C.J."/>
            <person name="Posewitz M.C."/>
        </authorList>
    </citation>
    <scope>NUCLEOTIDE SEQUENCE</scope>
    <source>
        <strain evidence="7">NIVA-4/92</strain>
    </source>
</reference>
<dbReference type="AlphaFoldDB" id="A0A8J6CB81"/>
<evidence type="ECO:0000313" key="7">
    <source>
        <dbReference type="EMBL" id="KAG8461198.1"/>
    </source>
</evidence>
<dbReference type="Gene3D" id="1.10.1060.10">
    <property type="entry name" value="Alpha-helical ferredoxin"/>
    <property type="match status" value="1"/>
</dbReference>
<comment type="caution">
    <text evidence="7">The sequence shown here is derived from an EMBL/GenBank/DDBJ whole genome shotgun (WGS) entry which is preliminary data.</text>
</comment>
<feature type="domain" description="FAD/NAD(P)-binding" evidence="5">
    <location>
        <begin position="422"/>
        <end position="506"/>
    </location>
</feature>
<keyword evidence="8" id="KW-1185">Reference proteome</keyword>
<dbReference type="Pfam" id="PF14691">
    <property type="entry name" value="Fer4_20"/>
    <property type="match status" value="1"/>
</dbReference>
<dbReference type="Proteomes" id="UP000751190">
    <property type="component" value="Unassembled WGS sequence"/>
</dbReference>
<dbReference type="InterPro" id="IPR051394">
    <property type="entry name" value="Glutamate_Synthase"/>
</dbReference>
<dbReference type="InterPro" id="IPR023753">
    <property type="entry name" value="FAD/NAD-binding_dom"/>
</dbReference>
<keyword evidence="1" id="KW-0028">Amino-acid biosynthesis</keyword>
<evidence type="ECO:0000259" key="6">
    <source>
        <dbReference type="Pfam" id="PF14691"/>
    </source>
</evidence>
<dbReference type="GO" id="GO:0006537">
    <property type="term" value="P:glutamate biosynthetic process"/>
    <property type="evidence" value="ECO:0007669"/>
    <property type="project" value="UniProtKB-KW"/>
</dbReference>
<dbReference type="InterPro" id="IPR036188">
    <property type="entry name" value="FAD/NAD-bd_sf"/>
</dbReference>
<keyword evidence="3" id="KW-0314">Glutamate biosynthesis</keyword>
<evidence type="ECO:0008006" key="9">
    <source>
        <dbReference type="Google" id="ProtNLM"/>
    </source>
</evidence>
<evidence type="ECO:0000256" key="2">
    <source>
        <dbReference type="ARBA" id="ARBA00023002"/>
    </source>
</evidence>
<dbReference type="InterPro" id="IPR006005">
    <property type="entry name" value="Glut_synth_ssu1"/>
</dbReference>
<dbReference type="PANTHER" id="PTHR43100">
    <property type="entry name" value="GLUTAMATE SYNTHASE [NADPH] SMALL CHAIN"/>
    <property type="match status" value="1"/>
</dbReference>
<proteinExistence type="predicted"/>
<dbReference type="GO" id="GO:0051536">
    <property type="term" value="F:iron-sulfur cluster binding"/>
    <property type="evidence" value="ECO:0007669"/>
    <property type="project" value="InterPro"/>
</dbReference>
<dbReference type="Gene3D" id="3.50.50.60">
    <property type="entry name" value="FAD/NAD(P)-binding domain"/>
    <property type="match status" value="2"/>
</dbReference>
<accession>A0A8J6CB81</accession>
<dbReference type="EMBL" id="JAGTXO010000027">
    <property type="protein sequence ID" value="KAG8461198.1"/>
    <property type="molecule type" value="Genomic_DNA"/>
</dbReference>
<dbReference type="Pfam" id="PF07992">
    <property type="entry name" value="Pyr_redox_2"/>
    <property type="match status" value="2"/>
</dbReference>
<gene>
    <name evidence="7" type="ORF">KFE25_002387</name>
</gene>
<feature type="domain" description="FAD/NAD(P)-binding" evidence="5">
    <location>
        <begin position="183"/>
        <end position="352"/>
    </location>
</feature>
<dbReference type="NCBIfam" id="TIGR01317">
    <property type="entry name" value="GOGAT_sm_gam"/>
    <property type="match status" value="1"/>
</dbReference>
<keyword evidence="2" id="KW-0560">Oxidoreductase</keyword>
<dbReference type="OrthoDB" id="4327079at2759"/>
<comment type="pathway">
    <text evidence="4">Amino-acid biosynthesis.</text>
</comment>
<evidence type="ECO:0000313" key="8">
    <source>
        <dbReference type="Proteomes" id="UP000751190"/>
    </source>
</evidence>
<feature type="domain" description="Dihydroprymidine dehydrogenase" evidence="6">
    <location>
        <begin position="68"/>
        <end position="170"/>
    </location>
</feature>
<dbReference type="OMA" id="NRRIEQM"/>
<protein>
    <recommendedName>
        <fullName evidence="9">Glutamate synthase</fullName>
    </recommendedName>
</protein>
<dbReference type="InterPro" id="IPR009051">
    <property type="entry name" value="Helical_ferredxn"/>
</dbReference>
<dbReference type="SUPFAM" id="SSF46548">
    <property type="entry name" value="alpha-helical ferredoxin"/>
    <property type="match status" value="1"/>
</dbReference>